<accession>A0AAU8LTQ2</accession>
<evidence type="ECO:0000259" key="7">
    <source>
        <dbReference type="PROSITE" id="PS51123"/>
    </source>
</evidence>
<protein>
    <submittedName>
        <fullName evidence="8">Phosphate ABC transporter substrate-binding/OmpA family protein</fullName>
    </submittedName>
</protein>
<dbReference type="PANTHER" id="PTHR30024">
    <property type="entry name" value="ALIPHATIC SULFONATES-BINDING PROTEIN-RELATED"/>
    <property type="match status" value="1"/>
</dbReference>
<keyword evidence="5 6" id="KW-0472">Membrane</keyword>
<dbReference type="Gene3D" id="3.40.190.10">
    <property type="entry name" value="Periplasmic binding protein-like II"/>
    <property type="match status" value="2"/>
</dbReference>
<evidence type="ECO:0000256" key="4">
    <source>
        <dbReference type="ARBA" id="ARBA00022729"/>
    </source>
</evidence>
<evidence type="ECO:0000256" key="3">
    <source>
        <dbReference type="ARBA" id="ARBA00010742"/>
    </source>
</evidence>
<dbReference type="InterPro" id="IPR036737">
    <property type="entry name" value="OmpA-like_sf"/>
</dbReference>
<dbReference type="AlphaFoldDB" id="A0AAU8LTQ2"/>
<organism evidence="8">
    <name type="scientific">Candidatus Electrothrix aestuarii</name>
    <dbReference type="NCBI Taxonomy" id="3062594"/>
    <lineage>
        <taxon>Bacteria</taxon>
        <taxon>Pseudomonadati</taxon>
        <taxon>Thermodesulfobacteriota</taxon>
        <taxon>Desulfobulbia</taxon>
        <taxon>Desulfobulbales</taxon>
        <taxon>Desulfobulbaceae</taxon>
        <taxon>Candidatus Electrothrix</taxon>
    </lineage>
</organism>
<dbReference type="InterPro" id="IPR006665">
    <property type="entry name" value="OmpA-like"/>
</dbReference>
<comment type="similarity">
    <text evidence="3">Belongs to the bacterial solute-binding protein SsuA/TauA family.</text>
</comment>
<evidence type="ECO:0000256" key="6">
    <source>
        <dbReference type="PROSITE-ProRule" id="PRU00473"/>
    </source>
</evidence>
<sequence length="525" mass="58161">MNKKITGALLLLVLGAGILIVIKLLLPGIVAEKQVNTSDAVKIKGKIRLALDNWIGYFPLRSNEMRTLMRREGWNLVWNDDKADYRARMEQLHKGEIDLAVATVDSYLLNGSAVNFPASIVAVIDESKGGDAIIARKKKAESLDSLKGKNDLKIAFTPDSPSHYLLKAAADHFNVPELLPRQKSNRIETAGSEGALKELLAGKADIAVLWEPDVSRALAERDIIKLLGTEDTERLIVDILLVNRDFMQDEPEAVHALLSSYFRVLKKYRDNPNLLEKDVVEETGLSRKTTQTMLKGVHWASLLENCETWFGINQGGAQSGGAAQEVISDTIESTAATLVNAGDFSSSPVPDQNPYRLLKSSFLQELYTKGISGFTTPGADDAQGKNSLTAPFPLLEAAAWERLREVGTLKIEPIIFQHGSSELDLFAEEVLKKVVARLQHYPNFRIVVKGHTGLRGDPEQNRALSQQRADSVASFLVKKFHINPNRIRAVGYGADRPLSKLPGESKRTYEHRLLRVEIALVREDF</sequence>
<dbReference type="CDD" id="cd07185">
    <property type="entry name" value="OmpA_C-like"/>
    <property type="match status" value="1"/>
</dbReference>
<dbReference type="Gene3D" id="3.30.1330.60">
    <property type="entry name" value="OmpA-like domain"/>
    <property type="match status" value="1"/>
</dbReference>
<evidence type="ECO:0000256" key="5">
    <source>
        <dbReference type="ARBA" id="ARBA00023136"/>
    </source>
</evidence>
<dbReference type="GO" id="GO:0016020">
    <property type="term" value="C:membrane"/>
    <property type="evidence" value="ECO:0007669"/>
    <property type="project" value="UniProtKB-SubCell"/>
</dbReference>
<dbReference type="PANTHER" id="PTHR30024:SF47">
    <property type="entry name" value="TAURINE-BINDING PERIPLASMIC PROTEIN"/>
    <property type="match status" value="1"/>
</dbReference>
<dbReference type="EMBL" id="CP159373">
    <property type="protein sequence ID" value="XCN72262.1"/>
    <property type="molecule type" value="Genomic_DNA"/>
</dbReference>
<dbReference type="InterPro" id="IPR006664">
    <property type="entry name" value="OMP_bac"/>
</dbReference>
<feature type="domain" description="OmpA-like" evidence="7">
    <location>
        <begin position="403"/>
        <end position="524"/>
    </location>
</feature>
<dbReference type="GO" id="GO:0042597">
    <property type="term" value="C:periplasmic space"/>
    <property type="evidence" value="ECO:0007669"/>
    <property type="project" value="UniProtKB-SubCell"/>
</dbReference>
<proteinExistence type="inferred from homology"/>
<evidence type="ECO:0000256" key="1">
    <source>
        <dbReference type="ARBA" id="ARBA00004370"/>
    </source>
</evidence>
<dbReference type="Pfam" id="PF00691">
    <property type="entry name" value="OmpA"/>
    <property type="match status" value="1"/>
</dbReference>
<dbReference type="SUPFAM" id="SSF53850">
    <property type="entry name" value="Periplasmic binding protein-like II"/>
    <property type="match status" value="1"/>
</dbReference>
<gene>
    <name evidence="8" type="ORF">Q3M24_18450</name>
</gene>
<evidence type="ECO:0000313" key="8">
    <source>
        <dbReference type="EMBL" id="XCN72262.1"/>
    </source>
</evidence>
<evidence type="ECO:0000256" key="2">
    <source>
        <dbReference type="ARBA" id="ARBA00004418"/>
    </source>
</evidence>
<reference evidence="8" key="2">
    <citation type="submission" date="2024-06" db="EMBL/GenBank/DDBJ databases">
        <authorList>
            <person name="Plum-Jensen L.E."/>
            <person name="Schramm A."/>
            <person name="Marshall I.P.G."/>
        </authorList>
    </citation>
    <scope>NUCLEOTIDE SEQUENCE</scope>
    <source>
        <strain evidence="8">Rat1</strain>
    </source>
</reference>
<dbReference type="PRINTS" id="PR01021">
    <property type="entry name" value="OMPADOMAIN"/>
</dbReference>
<keyword evidence="4" id="KW-0732">Signal</keyword>
<name>A0AAU8LTQ2_9BACT</name>
<dbReference type="PROSITE" id="PS51123">
    <property type="entry name" value="OMPA_2"/>
    <property type="match status" value="1"/>
</dbReference>
<comment type="subcellular location">
    <subcellularLocation>
        <location evidence="1">Membrane</location>
    </subcellularLocation>
    <subcellularLocation>
        <location evidence="2">Periplasm</location>
    </subcellularLocation>
</comment>
<dbReference type="SUPFAM" id="SSF103088">
    <property type="entry name" value="OmpA-like"/>
    <property type="match status" value="1"/>
</dbReference>
<dbReference type="KEGG" id="eaj:Q3M24_18450"/>
<reference evidence="8" key="1">
    <citation type="journal article" date="2024" name="Syst. Appl. Microbiol.">
        <title>First single-strain enrichments of Electrothrix cable bacteria, description of E. aestuarii sp. nov. and E. rattekaaiensis sp. nov., and proposal of a cable bacteria taxonomy following the rules of the SeqCode.</title>
        <authorList>
            <person name="Plum-Jensen L.E."/>
            <person name="Schramm A."/>
            <person name="Marshall I.P.G."/>
        </authorList>
    </citation>
    <scope>NUCLEOTIDE SEQUENCE</scope>
    <source>
        <strain evidence="8">Rat1</strain>
    </source>
</reference>